<name>H2V936_TAKRU</name>
<feature type="transmembrane region" description="Helical" evidence="10">
    <location>
        <begin position="130"/>
        <end position="154"/>
    </location>
</feature>
<dbReference type="GO" id="GO:0005886">
    <property type="term" value="C:plasma membrane"/>
    <property type="evidence" value="ECO:0007669"/>
    <property type="project" value="TreeGrafter"/>
</dbReference>
<evidence type="ECO:0000313" key="13">
    <source>
        <dbReference type="Proteomes" id="UP000005226"/>
    </source>
</evidence>
<feature type="domain" description="G-protein coupled receptors family 1 profile" evidence="11">
    <location>
        <begin position="69"/>
        <end position="305"/>
    </location>
</feature>
<evidence type="ECO:0000256" key="3">
    <source>
        <dbReference type="ARBA" id="ARBA00022989"/>
    </source>
</evidence>
<sequence length="315" mass="35544">ICQSCCITYFRPNPVTGFRGSFMSLLSTLLHQADNPGKMNITEEEFDSHSGNMIYSTFYTLIFVLAVPGNTLALWTFYHHDSTSPSDIFLRQLAIADIFYILILPMRIVYHLSDGHWPFGKIVCRLAGFLFYLNMYCSLYLMSFISLDRCLAVVLPIKSQSVRKSVYAKVVAIVLWVVVTVGMSPKLISGENVSINSTGTCYHLYLEKTSPMALLSTLVAFIIPLATIAVSYILILVKLRMIKQQTVKDKAKAMIILIMMNFLFAFVPYHVSRVMANRVTSALTCVSAILDPLTLFDTCEYPYFLLVTKVARKKL</sequence>
<keyword evidence="5 10" id="KW-0472">Membrane</keyword>
<dbReference type="InterPro" id="IPR017452">
    <property type="entry name" value="GPCR_Rhodpsn_7TM"/>
</dbReference>
<dbReference type="GeneTree" id="ENSGT01150000286998"/>
<dbReference type="PROSITE" id="PS50262">
    <property type="entry name" value="G_PROTEIN_RECEP_F1_2"/>
    <property type="match status" value="1"/>
</dbReference>
<keyword evidence="8 9" id="KW-0807">Transducer</keyword>
<evidence type="ECO:0000256" key="8">
    <source>
        <dbReference type="ARBA" id="ARBA00023224"/>
    </source>
</evidence>
<feature type="transmembrane region" description="Helical" evidence="10">
    <location>
        <begin position="166"/>
        <end position="184"/>
    </location>
</feature>
<keyword evidence="4 9" id="KW-0297">G-protein coupled receptor</keyword>
<reference evidence="12" key="3">
    <citation type="submission" date="2025-09" db="UniProtKB">
        <authorList>
            <consortium name="Ensembl"/>
        </authorList>
    </citation>
    <scope>IDENTIFICATION</scope>
</reference>
<dbReference type="PROSITE" id="PS00237">
    <property type="entry name" value="G_PROTEIN_RECEP_F1_1"/>
    <property type="match status" value="1"/>
</dbReference>
<dbReference type="PRINTS" id="PR00237">
    <property type="entry name" value="GPCRRHODOPSN"/>
</dbReference>
<dbReference type="OMA" id="MYCSLYL"/>
<proteinExistence type="inferred from homology"/>
<evidence type="ECO:0000259" key="11">
    <source>
        <dbReference type="PROSITE" id="PS50262"/>
    </source>
</evidence>
<dbReference type="InParanoid" id="H2V936"/>
<dbReference type="GO" id="GO:0007200">
    <property type="term" value="P:phospholipase C-activating G protein-coupled receptor signaling pathway"/>
    <property type="evidence" value="ECO:0007669"/>
    <property type="project" value="TreeGrafter"/>
</dbReference>
<dbReference type="Proteomes" id="UP000005226">
    <property type="component" value="Chromosome 10"/>
</dbReference>
<dbReference type="GO" id="GO:0004930">
    <property type="term" value="F:G protein-coupled receptor activity"/>
    <property type="evidence" value="ECO:0007669"/>
    <property type="project" value="UniProtKB-KW"/>
</dbReference>
<feature type="transmembrane region" description="Helical" evidence="10">
    <location>
        <begin position="251"/>
        <end position="271"/>
    </location>
</feature>
<organism evidence="12 13">
    <name type="scientific">Takifugu rubripes</name>
    <name type="common">Japanese pufferfish</name>
    <name type="synonym">Fugu rubripes</name>
    <dbReference type="NCBI Taxonomy" id="31033"/>
    <lineage>
        <taxon>Eukaryota</taxon>
        <taxon>Metazoa</taxon>
        <taxon>Chordata</taxon>
        <taxon>Craniata</taxon>
        <taxon>Vertebrata</taxon>
        <taxon>Euteleostomi</taxon>
        <taxon>Actinopterygii</taxon>
        <taxon>Neopterygii</taxon>
        <taxon>Teleostei</taxon>
        <taxon>Neoteleostei</taxon>
        <taxon>Acanthomorphata</taxon>
        <taxon>Eupercaria</taxon>
        <taxon>Tetraodontiformes</taxon>
        <taxon>Tetradontoidea</taxon>
        <taxon>Tetraodontidae</taxon>
        <taxon>Takifugu</taxon>
    </lineage>
</organism>
<evidence type="ECO:0000256" key="6">
    <source>
        <dbReference type="ARBA" id="ARBA00023170"/>
    </source>
</evidence>
<dbReference type="Ensembl" id="ENSTRUT00000045880.3">
    <property type="protein sequence ID" value="ENSTRUP00000045726.3"/>
    <property type="gene ID" value="ENSTRUG00000017838.3"/>
</dbReference>
<dbReference type="HOGENOM" id="CLU_009579_8_2_1"/>
<dbReference type="PANTHER" id="PTHR24232">
    <property type="entry name" value="G-PROTEIN COUPLED RECEPTOR"/>
    <property type="match status" value="1"/>
</dbReference>
<dbReference type="InterPro" id="IPR000276">
    <property type="entry name" value="GPCR_Rhodpsn"/>
</dbReference>
<evidence type="ECO:0000313" key="12">
    <source>
        <dbReference type="Ensembl" id="ENSTRUP00000045726.3"/>
    </source>
</evidence>
<keyword evidence="6 9" id="KW-0675">Receptor</keyword>
<dbReference type="SUPFAM" id="SSF81321">
    <property type="entry name" value="Family A G protein-coupled receptor-like"/>
    <property type="match status" value="1"/>
</dbReference>
<evidence type="ECO:0000256" key="7">
    <source>
        <dbReference type="ARBA" id="ARBA00023180"/>
    </source>
</evidence>
<feature type="transmembrane region" description="Helical" evidence="10">
    <location>
        <begin position="53"/>
        <end position="77"/>
    </location>
</feature>
<comment type="similarity">
    <text evidence="9">Belongs to the G-protein coupled receptor 1 family.</text>
</comment>
<dbReference type="AlphaFoldDB" id="H2V936"/>
<evidence type="ECO:0000256" key="4">
    <source>
        <dbReference type="ARBA" id="ARBA00023040"/>
    </source>
</evidence>
<feature type="transmembrane region" description="Helical" evidence="10">
    <location>
        <begin position="89"/>
        <end position="110"/>
    </location>
</feature>
<evidence type="ECO:0000256" key="1">
    <source>
        <dbReference type="ARBA" id="ARBA00004141"/>
    </source>
</evidence>
<keyword evidence="3 10" id="KW-1133">Transmembrane helix</keyword>
<dbReference type="PRINTS" id="PR01157">
    <property type="entry name" value="P2YPURNOCPTR"/>
</dbReference>
<evidence type="ECO:0000256" key="2">
    <source>
        <dbReference type="ARBA" id="ARBA00022692"/>
    </source>
</evidence>
<dbReference type="GO" id="GO:0035025">
    <property type="term" value="P:positive regulation of Rho protein signal transduction"/>
    <property type="evidence" value="ECO:0007669"/>
    <property type="project" value="TreeGrafter"/>
</dbReference>
<evidence type="ECO:0000256" key="5">
    <source>
        <dbReference type="ARBA" id="ARBA00023136"/>
    </source>
</evidence>
<dbReference type="Pfam" id="PF00001">
    <property type="entry name" value="7tm_1"/>
    <property type="match status" value="1"/>
</dbReference>
<dbReference type="Gene3D" id="1.20.1070.10">
    <property type="entry name" value="Rhodopsin 7-helix transmembrane proteins"/>
    <property type="match status" value="1"/>
</dbReference>
<evidence type="ECO:0000256" key="10">
    <source>
        <dbReference type="SAM" id="Phobius"/>
    </source>
</evidence>
<accession>H2V936</accession>
<protein>
    <submittedName>
        <fullName evidence="12">Si:dkey-96n2.3</fullName>
    </submittedName>
</protein>
<keyword evidence="13" id="KW-1185">Reference proteome</keyword>
<reference evidence="12" key="2">
    <citation type="submission" date="2025-08" db="UniProtKB">
        <authorList>
            <consortium name="Ensembl"/>
        </authorList>
    </citation>
    <scope>IDENTIFICATION</scope>
</reference>
<keyword evidence="2 9" id="KW-0812">Transmembrane</keyword>
<keyword evidence="7" id="KW-0325">Glycoprotein</keyword>
<feature type="transmembrane region" description="Helical" evidence="10">
    <location>
        <begin position="212"/>
        <end position="239"/>
    </location>
</feature>
<reference evidence="12 13" key="1">
    <citation type="journal article" date="2011" name="Genome Biol. Evol.">
        <title>Integration of the genetic map and genome assembly of fugu facilitates insights into distinct features of genome evolution in teleosts and mammals.</title>
        <authorList>
            <person name="Kai W."/>
            <person name="Kikuchi K."/>
            <person name="Tohari S."/>
            <person name="Chew A.K."/>
            <person name="Tay A."/>
            <person name="Fujiwara A."/>
            <person name="Hosoya S."/>
            <person name="Suetake H."/>
            <person name="Naruse K."/>
            <person name="Brenner S."/>
            <person name="Suzuki Y."/>
            <person name="Venkatesh B."/>
        </authorList>
    </citation>
    <scope>NUCLEOTIDE SEQUENCE [LARGE SCALE GENOMIC DNA]</scope>
</reference>
<comment type="subcellular location">
    <subcellularLocation>
        <location evidence="1">Membrane</location>
        <topology evidence="1">Multi-pass membrane protein</topology>
    </subcellularLocation>
</comment>
<evidence type="ECO:0000256" key="9">
    <source>
        <dbReference type="RuleBase" id="RU000688"/>
    </source>
</evidence>
<dbReference type="PANTHER" id="PTHR24232:SF105">
    <property type="entry name" value="URACIL NUCLEOTIDE_CYSTEINYL LEUKOTRIENE RECEPTOR-LIKE"/>
    <property type="match status" value="1"/>
</dbReference>